<evidence type="ECO:0000259" key="1">
    <source>
        <dbReference type="Pfam" id="PF05076"/>
    </source>
</evidence>
<dbReference type="InterPro" id="IPR020941">
    <property type="entry name" value="SUFU-like_domain"/>
</dbReference>
<evidence type="ECO:0000313" key="2">
    <source>
        <dbReference type="EMBL" id="MBB5866860.1"/>
    </source>
</evidence>
<accession>A0A841BJ65</accession>
<organism evidence="2 3">
    <name type="scientific">Allocatelliglobosispora scoriae</name>
    <dbReference type="NCBI Taxonomy" id="643052"/>
    <lineage>
        <taxon>Bacteria</taxon>
        <taxon>Bacillati</taxon>
        <taxon>Actinomycetota</taxon>
        <taxon>Actinomycetes</taxon>
        <taxon>Micromonosporales</taxon>
        <taxon>Micromonosporaceae</taxon>
        <taxon>Allocatelliglobosispora</taxon>
    </lineage>
</organism>
<comment type="caution">
    <text evidence="2">The sequence shown here is derived from an EMBL/GenBank/DDBJ whole genome shotgun (WGS) entry which is preliminary data.</text>
</comment>
<protein>
    <recommendedName>
        <fullName evidence="1">Suppressor of fused-like domain-containing protein</fullName>
    </recommendedName>
</protein>
<feature type="domain" description="Suppressor of fused-like" evidence="1">
    <location>
        <begin position="2"/>
        <end position="57"/>
    </location>
</feature>
<dbReference type="EMBL" id="JACHMN010000001">
    <property type="protein sequence ID" value="MBB5866860.1"/>
    <property type="molecule type" value="Genomic_DNA"/>
</dbReference>
<name>A0A841BJ65_9ACTN</name>
<dbReference type="AlphaFoldDB" id="A0A841BJ65"/>
<gene>
    <name evidence="2" type="ORF">F4553_000239</name>
</gene>
<keyword evidence="3" id="KW-1185">Reference proteome</keyword>
<dbReference type="Pfam" id="PF05076">
    <property type="entry name" value="SUFU"/>
    <property type="match status" value="1"/>
</dbReference>
<sequence length="60" mass="6480">MPEARTIDVHDGVSIALLELIPLHPAELAVKIDSGVDALIGVLDRGRITELLDPHRPSYA</sequence>
<reference evidence="2 3" key="1">
    <citation type="submission" date="2020-08" db="EMBL/GenBank/DDBJ databases">
        <title>Sequencing the genomes of 1000 actinobacteria strains.</title>
        <authorList>
            <person name="Klenk H.-P."/>
        </authorList>
    </citation>
    <scope>NUCLEOTIDE SEQUENCE [LARGE SCALE GENOMIC DNA]</scope>
    <source>
        <strain evidence="2 3">DSM 45362</strain>
    </source>
</reference>
<proteinExistence type="predicted"/>
<dbReference type="Proteomes" id="UP000587527">
    <property type="component" value="Unassembled WGS sequence"/>
</dbReference>
<evidence type="ECO:0000313" key="3">
    <source>
        <dbReference type="Proteomes" id="UP000587527"/>
    </source>
</evidence>